<dbReference type="Proteomes" id="UP001519460">
    <property type="component" value="Unassembled WGS sequence"/>
</dbReference>
<evidence type="ECO:0000256" key="5">
    <source>
        <dbReference type="ARBA" id="ARBA00023163"/>
    </source>
</evidence>
<keyword evidence="12" id="KW-1185">Reference proteome</keyword>
<evidence type="ECO:0000256" key="1">
    <source>
        <dbReference type="ARBA" id="ARBA00004604"/>
    </source>
</evidence>
<keyword evidence="6" id="KW-0539">Nucleus</keyword>
<dbReference type="PANTHER" id="PTHR12709">
    <property type="entry name" value="DNA-DIRECTED RNA POLYMERASE II, III"/>
    <property type="match status" value="1"/>
</dbReference>
<evidence type="ECO:0000256" key="3">
    <source>
        <dbReference type="ARBA" id="ARBA00022478"/>
    </source>
</evidence>
<proteinExistence type="inferred from homology"/>
<comment type="subcellular location">
    <subcellularLocation>
        <location evidence="1">Nucleus</location>
        <location evidence="1">Nucleolus</location>
    </subcellularLocation>
</comment>
<dbReference type="InterPro" id="IPR041178">
    <property type="entry name" value="RPA43_OB"/>
</dbReference>
<dbReference type="Pfam" id="PF17875">
    <property type="entry name" value="RPA43_OB"/>
    <property type="match status" value="1"/>
</dbReference>
<evidence type="ECO:0000256" key="4">
    <source>
        <dbReference type="ARBA" id="ARBA00022553"/>
    </source>
</evidence>
<protein>
    <recommendedName>
        <fullName evidence="7">DNA-directed RNA polymerase I subunit RPA43</fullName>
    </recommendedName>
    <alternativeName>
        <fullName evidence="9">DNA-directed RNA polymerase I subunit F</fullName>
    </alternativeName>
    <alternativeName>
        <fullName evidence="8">Twist neighbor protein</fullName>
    </alternativeName>
</protein>
<evidence type="ECO:0000259" key="10">
    <source>
        <dbReference type="Pfam" id="PF17875"/>
    </source>
</evidence>
<name>A0ABD0JQK3_9CAEN</name>
<dbReference type="InterPro" id="IPR036898">
    <property type="entry name" value="RNA_pol_Rpb7-like_N_sf"/>
</dbReference>
<dbReference type="AlphaFoldDB" id="A0ABD0JQK3"/>
<accession>A0ABD0JQK3</accession>
<keyword evidence="5" id="KW-0804">Transcription</keyword>
<dbReference type="PANTHER" id="PTHR12709:SF5">
    <property type="entry name" value="DNA-DIRECTED RNA POLYMERASE I SUBUNIT RPA43"/>
    <property type="match status" value="1"/>
</dbReference>
<evidence type="ECO:0000256" key="9">
    <source>
        <dbReference type="ARBA" id="ARBA00083123"/>
    </source>
</evidence>
<organism evidence="11 12">
    <name type="scientific">Batillaria attramentaria</name>
    <dbReference type="NCBI Taxonomy" id="370345"/>
    <lineage>
        <taxon>Eukaryota</taxon>
        <taxon>Metazoa</taxon>
        <taxon>Spiralia</taxon>
        <taxon>Lophotrochozoa</taxon>
        <taxon>Mollusca</taxon>
        <taxon>Gastropoda</taxon>
        <taxon>Caenogastropoda</taxon>
        <taxon>Sorbeoconcha</taxon>
        <taxon>Cerithioidea</taxon>
        <taxon>Batillariidae</taxon>
        <taxon>Batillaria</taxon>
    </lineage>
</organism>
<dbReference type="Gene3D" id="3.30.1490.120">
    <property type="entry name" value="RNA polymerase Rpb7-like, N-terminal domain"/>
    <property type="match status" value="1"/>
</dbReference>
<dbReference type="EMBL" id="JACVVK020000356">
    <property type="protein sequence ID" value="KAK7477176.1"/>
    <property type="molecule type" value="Genomic_DNA"/>
</dbReference>
<comment type="similarity">
    <text evidence="2">Belongs to the eukaryotic RPA43 RNA polymerase subunit family.</text>
</comment>
<evidence type="ECO:0000256" key="8">
    <source>
        <dbReference type="ARBA" id="ARBA00080323"/>
    </source>
</evidence>
<gene>
    <name evidence="11" type="ORF">BaRGS_00031561</name>
</gene>
<evidence type="ECO:0000256" key="6">
    <source>
        <dbReference type="ARBA" id="ARBA00023242"/>
    </source>
</evidence>
<evidence type="ECO:0000313" key="11">
    <source>
        <dbReference type="EMBL" id="KAK7477176.1"/>
    </source>
</evidence>
<evidence type="ECO:0000313" key="12">
    <source>
        <dbReference type="Proteomes" id="UP001519460"/>
    </source>
</evidence>
<evidence type="ECO:0000256" key="7">
    <source>
        <dbReference type="ARBA" id="ARBA00073455"/>
    </source>
</evidence>
<keyword evidence="4" id="KW-0597">Phosphoprotein</keyword>
<keyword evidence="3" id="KW-0240">DNA-directed RNA polymerase</keyword>
<dbReference type="GO" id="GO:0000428">
    <property type="term" value="C:DNA-directed RNA polymerase complex"/>
    <property type="evidence" value="ECO:0007669"/>
    <property type="project" value="UniProtKB-KW"/>
</dbReference>
<dbReference type="Gene3D" id="2.40.50.1060">
    <property type="match status" value="1"/>
</dbReference>
<dbReference type="InterPro" id="IPR045113">
    <property type="entry name" value="Rpb7-like"/>
</dbReference>
<dbReference type="GO" id="GO:0005730">
    <property type="term" value="C:nucleolus"/>
    <property type="evidence" value="ECO:0007669"/>
    <property type="project" value="UniProtKB-SubCell"/>
</dbReference>
<comment type="caution">
    <text evidence="11">The sequence shown here is derived from an EMBL/GenBank/DDBJ whole genome shotgun (WGS) entry which is preliminary data.</text>
</comment>
<reference evidence="11 12" key="1">
    <citation type="journal article" date="2023" name="Sci. Data">
        <title>Genome assembly of the Korean intertidal mud-creeper Batillaria attramentaria.</title>
        <authorList>
            <person name="Patra A.K."/>
            <person name="Ho P.T."/>
            <person name="Jun S."/>
            <person name="Lee S.J."/>
            <person name="Kim Y."/>
            <person name="Won Y.J."/>
        </authorList>
    </citation>
    <scope>NUCLEOTIDE SEQUENCE [LARGE SCALE GENOMIC DNA]</scope>
    <source>
        <strain evidence="11">Wonlab-2016</strain>
    </source>
</reference>
<evidence type="ECO:0000256" key="2">
    <source>
        <dbReference type="ARBA" id="ARBA00005930"/>
    </source>
</evidence>
<sequence>MCSDPMSGFTLMSREQQISLPPSCLGNIGQGVKQQLDSKIGLFSDEHDGALIAYSHIKLLSDKGQIIDDSPFIHFKIKADFVIFQPQISSCLKGVVNKISRDHVGIVIHQYFNASVPLVQNGHKEATDWSRGDPCVFTVTKLFMHRNLLSMRGKNIER</sequence>
<feature type="domain" description="RPA43 OB" evidence="10">
    <location>
        <begin position="86"/>
        <end position="117"/>
    </location>
</feature>
<dbReference type="FunFam" id="3.30.1490.120:FF:000003">
    <property type="entry name" value="DNA-directed RNA polymerase I subunit RPA43"/>
    <property type="match status" value="1"/>
</dbReference>